<dbReference type="Pfam" id="PF00041">
    <property type="entry name" value="fn3"/>
    <property type="match status" value="4"/>
</dbReference>
<evidence type="ECO:0000256" key="2">
    <source>
        <dbReference type="ARBA" id="ARBA00009588"/>
    </source>
</evidence>
<evidence type="ECO:0000256" key="8">
    <source>
        <dbReference type="SAM" id="Phobius"/>
    </source>
</evidence>
<dbReference type="EMBL" id="AB551522">
    <property type="protein sequence ID" value="BAJ22067.1"/>
    <property type="molecule type" value="mRNA"/>
</dbReference>
<dbReference type="SMART" id="SM00409">
    <property type="entry name" value="IG"/>
    <property type="match status" value="3"/>
</dbReference>
<dbReference type="SUPFAM" id="SSF48726">
    <property type="entry name" value="Immunoglobulin"/>
    <property type="match status" value="3"/>
</dbReference>
<dbReference type="Pfam" id="PF13927">
    <property type="entry name" value="Ig_3"/>
    <property type="match status" value="1"/>
</dbReference>
<feature type="domain" description="Fibronectin type-III" evidence="10">
    <location>
        <begin position="558"/>
        <end position="651"/>
    </location>
</feature>
<feature type="transmembrane region" description="Helical" evidence="8">
    <location>
        <begin position="5"/>
        <end position="27"/>
    </location>
</feature>
<dbReference type="PANTHER" id="PTHR46957">
    <property type="entry name" value="CYTOKINE RECEPTOR"/>
    <property type="match status" value="1"/>
</dbReference>
<dbReference type="SMART" id="SM00060">
    <property type="entry name" value="FN3"/>
    <property type="match status" value="4"/>
</dbReference>
<keyword evidence="7" id="KW-0325">Glycoprotein</keyword>
<comment type="subcellular location">
    <subcellularLocation>
        <location evidence="1">Membrane</location>
        <topology evidence="1">Single-pass type I membrane protein</topology>
    </subcellularLocation>
</comment>
<evidence type="ECO:0000259" key="10">
    <source>
        <dbReference type="PROSITE" id="PS50853"/>
    </source>
</evidence>
<dbReference type="PROSITE" id="PS50853">
    <property type="entry name" value="FN3"/>
    <property type="match status" value="4"/>
</dbReference>
<evidence type="ECO:0000256" key="1">
    <source>
        <dbReference type="ARBA" id="ARBA00004479"/>
    </source>
</evidence>
<proteinExistence type="evidence at transcript level"/>
<evidence type="ECO:0000256" key="7">
    <source>
        <dbReference type="ARBA" id="ARBA00023180"/>
    </source>
</evidence>
<evidence type="ECO:0000256" key="6">
    <source>
        <dbReference type="ARBA" id="ARBA00023136"/>
    </source>
</evidence>
<keyword evidence="4" id="KW-0677">Repeat</keyword>
<dbReference type="InterPro" id="IPR007110">
    <property type="entry name" value="Ig-like_dom"/>
</dbReference>
<sequence>MNIGFIKFCIFISSINCIVCSVNIFIWHEGPNYVIIPKDSYSKIECHIKDPSVKYSWLLVNENTNTEHQVVQNQYISFSDDGILVLKHHSSTLGKYRCRAIIPDIGIVISQIVQVDLADIFINKLSMSALGKGHYKTGDRAVLICPFSAIPQSEVEYKWLLKIEGNRKNISPSKAIVFHQNGRFMELEVNESTFGSYCCTALYPKYGFERTSPYIDVQPIIDGKTSDKLLEWVATPLKSLYLDRQELYDRYVKLENGKNTLINKEGTAKLELICAANSKDSNVVEILWYKDKVRLDRAAIQYERFNYEITGQGTLVLINTTTVYNGLYTCQASLKKNSSVMINHSFNLVIKPLLRLTSKPAPIVTGDKNTEILLSCRINDFDSNNKIVWRKNGELILGNNYLHQNEGYLRISKLLNSDEGIFQCLADNEFSSIEATIQLKINRHRKAGFPDNQPLPVRDLRVKADSFGTLNISWNHAIPGFETILHYEVVLFDLSNLVMDNPKITLKSDRLESSLLVKDLLPDSFYKIFVYSVNGSGKSYPAIINSSPRVLSKAPIAPPTNVRIADIGSGVAIINWSPPPSNQMNGELIGYRVIVVSSDSFYSKSIDVNAEGKYQLFDLTANTKYLVQVQASTRGGRGPLSDSVTFETRDSSNNYDDNFNRLQKSDSKLERKKIYSATIEEHFKKYDKNSESPSQIKSWRVKGMNTSIAIQWSHPTMGGAVSKYTIKWGKVYPGPNKVALQYPTSAYVIENLELRTRYLIKIIPINDAGEGKERLFSAVTGNPDIKRIPIPLNLNINKVGMTWAVISWEDPSDDLSNTRLYQIGYSSVDKDFKSTNMKNITETKVQITGLRSSTSYSFSVRTGDVILPRDGEYINKEWAWSEWSLKESFSTMGEKPSNYPQDFKLVTVGSPDVRNDDVYTKVALYWTSPVKNNSIRYDEIMRYIIYFTSEPKADVTSWSTQALPSDQYSSEIRLNGFQKIYYFRVGCQTKNFECPLSPLLLYKTSNKMKQNYGLLRIPEKYRYTVDIPQKYLNAQPVSTLDIVTDEPVNQPKDVWYMMVGGCFGVVLLLILLIIIIFIWYRRRSQSSFTGYKLGTKSSIQHIGGAGLLLSNQSPALSNGKVSPHFVSNFSQSLKTPDLFPHPEPHFGDLESDSNQDNDSLRFASVSQHHLASTSGVTNMFNPTIQNHSLIRSHPQMVSYYSDIPSHSKSAINASTILNPLINNSISIPIQIQDTSLQRAQHQNPVYTYQGHPFTQHLLNAGAGMPICSSSCLQPIHLSPQMLATPHEVHSPTNFSNTPRVNASELASHTSSEDIRPVMMNGSRVSENDMFQYYGSAGNSTGKSQKTTISNKSHVGNSDVIKSGIDSSQSESEVTKGFSTEELSQEMANLEGLMKDLNAITQKEFEC</sequence>
<feature type="domain" description="Ig-like" evidence="9">
    <location>
        <begin position="352"/>
        <end position="438"/>
    </location>
</feature>
<dbReference type="SMART" id="SM00408">
    <property type="entry name" value="IGc2"/>
    <property type="match status" value="2"/>
</dbReference>
<dbReference type="CDD" id="cd00063">
    <property type="entry name" value="FN3"/>
    <property type="match status" value="4"/>
</dbReference>
<feature type="domain" description="Ig-like" evidence="9">
    <location>
        <begin position="236"/>
        <end position="341"/>
    </location>
</feature>
<dbReference type="PROSITE" id="PS01355">
    <property type="entry name" value="HEMATOPO_REC_S_F1"/>
    <property type="match status" value="1"/>
</dbReference>
<dbReference type="InterPro" id="IPR036179">
    <property type="entry name" value="Ig-like_dom_sf"/>
</dbReference>
<evidence type="ECO:0000256" key="4">
    <source>
        <dbReference type="ARBA" id="ARBA00022737"/>
    </source>
</evidence>
<name>E1CHK6_DUGJA</name>
<dbReference type="PROSITE" id="PS50835">
    <property type="entry name" value="IG_LIKE"/>
    <property type="match status" value="2"/>
</dbReference>
<dbReference type="InterPro" id="IPR003961">
    <property type="entry name" value="FN3_dom"/>
</dbReference>
<evidence type="ECO:0000256" key="3">
    <source>
        <dbReference type="ARBA" id="ARBA00022692"/>
    </source>
</evidence>
<dbReference type="SUPFAM" id="SSF49265">
    <property type="entry name" value="Fibronectin type III"/>
    <property type="match status" value="2"/>
</dbReference>
<reference evidence="11" key="1">
    <citation type="submission" date="2010-03" db="EMBL/GenBank/DDBJ databases">
        <title>Cooperative netrin- and robo-mediated signals are required for the early stage of optic chiasm formation.</title>
        <authorList>
            <person name="Yamamoto H."/>
            <person name="Agata K."/>
        </authorList>
    </citation>
    <scope>NUCLEOTIDE SEQUENCE</scope>
</reference>
<dbReference type="CDD" id="cd00096">
    <property type="entry name" value="Ig"/>
    <property type="match status" value="1"/>
</dbReference>
<dbReference type="InterPro" id="IPR003531">
    <property type="entry name" value="Hempt_rcpt_S_F1_CS"/>
</dbReference>
<keyword evidence="3 8" id="KW-0812">Transmembrane</keyword>
<feature type="transmembrane region" description="Helical" evidence="8">
    <location>
        <begin position="1054"/>
        <end position="1080"/>
    </location>
</feature>
<dbReference type="GO" id="GO:0004896">
    <property type="term" value="F:cytokine receptor activity"/>
    <property type="evidence" value="ECO:0007669"/>
    <property type="project" value="InterPro"/>
</dbReference>
<dbReference type="PANTHER" id="PTHR46957:SF3">
    <property type="entry name" value="CYTOKINE RECEPTOR"/>
    <property type="match status" value="1"/>
</dbReference>
<keyword evidence="5 8" id="KW-1133">Transmembrane helix</keyword>
<feature type="domain" description="Fibronectin type-III" evidence="10">
    <location>
        <begin position="456"/>
        <end position="553"/>
    </location>
</feature>
<evidence type="ECO:0000259" key="9">
    <source>
        <dbReference type="PROSITE" id="PS50835"/>
    </source>
</evidence>
<comment type="similarity">
    <text evidence="2">Belongs to the immunoglobulin superfamily. DCC family.</text>
</comment>
<dbReference type="FunFam" id="2.60.40.10:FF:000028">
    <property type="entry name" value="Neuronal cell adhesion molecule"/>
    <property type="match status" value="1"/>
</dbReference>
<accession>E1CHK6</accession>
<dbReference type="InterPro" id="IPR013783">
    <property type="entry name" value="Ig-like_fold"/>
</dbReference>
<dbReference type="Gene3D" id="2.60.40.10">
    <property type="entry name" value="Immunoglobulins"/>
    <property type="match status" value="7"/>
</dbReference>
<feature type="domain" description="Fibronectin type-III" evidence="10">
    <location>
        <begin position="692"/>
        <end position="784"/>
    </location>
</feature>
<dbReference type="InterPro" id="IPR003598">
    <property type="entry name" value="Ig_sub2"/>
</dbReference>
<dbReference type="GO" id="GO:0016020">
    <property type="term" value="C:membrane"/>
    <property type="evidence" value="ECO:0007669"/>
    <property type="project" value="UniProtKB-SubCell"/>
</dbReference>
<organism evidence="11">
    <name type="scientific">Dugesia japonica</name>
    <name type="common">Planarian</name>
    <dbReference type="NCBI Taxonomy" id="6161"/>
    <lineage>
        <taxon>Eukaryota</taxon>
        <taxon>Metazoa</taxon>
        <taxon>Spiralia</taxon>
        <taxon>Lophotrochozoa</taxon>
        <taxon>Platyhelminthes</taxon>
        <taxon>Rhabditophora</taxon>
        <taxon>Seriata</taxon>
        <taxon>Tricladida</taxon>
        <taxon>Continenticola</taxon>
        <taxon>Geoplanoidea</taxon>
        <taxon>Dugesiidae</taxon>
        <taxon>Dugesia</taxon>
    </lineage>
</organism>
<evidence type="ECO:0000313" key="11">
    <source>
        <dbReference type="EMBL" id="BAJ22067.1"/>
    </source>
</evidence>
<keyword evidence="6 8" id="KW-0472">Membrane</keyword>
<dbReference type="InterPro" id="IPR050713">
    <property type="entry name" value="RTP_Phos/Ushers"/>
</dbReference>
<feature type="domain" description="Fibronectin type-III" evidence="10">
    <location>
        <begin position="790"/>
        <end position="894"/>
    </location>
</feature>
<dbReference type="InterPro" id="IPR036116">
    <property type="entry name" value="FN3_sf"/>
</dbReference>
<dbReference type="InterPro" id="IPR003599">
    <property type="entry name" value="Ig_sub"/>
</dbReference>
<gene>
    <name evidence="11" type="primary">Djdcc</name>
</gene>
<protein>
    <submittedName>
        <fullName evidence="11">Deleted in colorectal cancer</fullName>
    </submittedName>
</protein>
<dbReference type="Pfam" id="PF06583">
    <property type="entry name" value="Neogenin_C"/>
    <property type="match status" value="1"/>
</dbReference>
<dbReference type="InterPro" id="IPR010560">
    <property type="entry name" value="Neogenin_C"/>
</dbReference>
<evidence type="ECO:0000256" key="5">
    <source>
        <dbReference type="ARBA" id="ARBA00022989"/>
    </source>
</evidence>